<protein>
    <submittedName>
        <fullName evidence="1">Uncharacterized protein</fullName>
    </submittedName>
</protein>
<name>A0ABQ9VN32_SAGOE</name>
<reference evidence="1 2" key="1">
    <citation type="submission" date="2023-05" db="EMBL/GenBank/DDBJ databases">
        <title>B98-5 Cell Line De Novo Hybrid Assembly: An Optical Mapping Approach.</title>
        <authorList>
            <person name="Kananen K."/>
            <person name="Auerbach J.A."/>
            <person name="Kautto E."/>
            <person name="Blachly J.S."/>
        </authorList>
    </citation>
    <scope>NUCLEOTIDE SEQUENCE [LARGE SCALE GENOMIC DNA]</scope>
    <source>
        <strain evidence="1">B95-8</strain>
        <tissue evidence="1">Cell line</tissue>
    </source>
</reference>
<dbReference type="EMBL" id="JASSZA010000005">
    <property type="protein sequence ID" value="KAK2110289.1"/>
    <property type="molecule type" value="Genomic_DNA"/>
</dbReference>
<dbReference type="Proteomes" id="UP001266305">
    <property type="component" value="Unassembled WGS sequence"/>
</dbReference>
<evidence type="ECO:0000313" key="1">
    <source>
        <dbReference type="EMBL" id="KAK2110289.1"/>
    </source>
</evidence>
<organism evidence="1 2">
    <name type="scientific">Saguinus oedipus</name>
    <name type="common">Cotton-top tamarin</name>
    <name type="synonym">Oedipomidas oedipus</name>
    <dbReference type="NCBI Taxonomy" id="9490"/>
    <lineage>
        <taxon>Eukaryota</taxon>
        <taxon>Metazoa</taxon>
        <taxon>Chordata</taxon>
        <taxon>Craniata</taxon>
        <taxon>Vertebrata</taxon>
        <taxon>Euteleostomi</taxon>
        <taxon>Mammalia</taxon>
        <taxon>Eutheria</taxon>
        <taxon>Euarchontoglires</taxon>
        <taxon>Primates</taxon>
        <taxon>Haplorrhini</taxon>
        <taxon>Platyrrhini</taxon>
        <taxon>Cebidae</taxon>
        <taxon>Callitrichinae</taxon>
        <taxon>Saguinus</taxon>
    </lineage>
</organism>
<comment type="caution">
    <text evidence="1">The sequence shown here is derived from an EMBL/GenBank/DDBJ whole genome shotgun (WGS) entry which is preliminary data.</text>
</comment>
<keyword evidence="2" id="KW-1185">Reference proteome</keyword>
<sequence length="157" mass="17439">MLLLISLIRDDGMDLCLWPRTTSALPWCPRWVKGQLSLAPAAFSLGKAWVVGSGDSWPWSPALMGVWCFAAALRPDPPETAVWKEREPAAQMPRWGEAPVCAMFLSLREQVGKPAREEWCLQGPPACSLQVLTTPSRHQPQSSHLCWLEGQGYNSAR</sequence>
<accession>A0ABQ9VN32</accession>
<gene>
    <name evidence="1" type="ORF">P7K49_010035</name>
</gene>
<proteinExistence type="predicted"/>
<evidence type="ECO:0000313" key="2">
    <source>
        <dbReference type="Proteomes" id="UP001266305"/>
    </source>
</evidence>